<feature type="compositionally biased region" description="Gly residues" evidence="5">
    <location>
        <begin position="325"/>
        <end position="335"/>
    </location>
</feature>
<evidence type="ECO:0000256" key="7">
    <source>
        <dbReference type="SAM" id="SignalP"/>
    </source>
</evidence>
<evidence type="ECO:0000256" key="2">
    <source>
        <dbReference type="ARBA" id="ARBA00022692"/>
    </source>
</evidence>
<dbReference type="EMBL" id="JH795857">
    <property type="protein sequence ID" value="EJU04640.1"/>
    <property type="molecule type" value="Genomic_DNA"/>
</dbReference>
<keyword evidence="3 6" id="KW-1133">Transmembrane helix</keyword>
<evidence type="ECO:0008006" key="10">
    <source>
        <dbReference type="Google" id="ProtNLM"/>
    </source>
</evidence>
<evidence type="ECO:0000256" key="6">
    <source>
        <dbReference type="SAM" id="Phobius"/>
    </source>
</evidence>
<dbReference type="STRING" id="1858805.M5G8X9"/>
<gene>
    <name evidence="8" type="ORF">DACRYDRAFT_20311</name>
</gene>
<accession>M5G8X9</accession>
<feature type="region of interest" description="Disordered" evidence="5">
    <location>
        <begin position="162"/>
        <end position="205"/>
    </location>
</feature>
<dbReference type="OMA" id="KGHAEAY"/>
<evidence type="ECO:0000313" key="9">
    <source>
        <dbReference type="Proteomes" id="UP000030653"/>
    </source>
</evidence>
<dbReference type="RefSeq" id="XP_040631534.1">
    <property type="nucleotide sequence ID" value="XM_040771879.1"/>
</dbReference>
<dbReference type="PANTHER" id="PTHR15549">
    <property type="entry name" value="PAIRED IMMUNOGLOBULIN-LIKE TYPE 2 RECEPTOR"/>
    <property type="match status" value="1"/>
</dbReference>
<sequence>MLSLAISLLLLATALAQGTGGSNVTCTYAFWEFNAAGQSPCFVWGQVQSLCITGGLTVTPLLNASYQYSPPSLSGQVNDCNCNVVSYNLMAACSWCQPNIFTNNWVTEAQWKQGCTNYDSTGITGENVNAIGIPSWAYLPDNGATWDPDTAEAAYNASLTATTTSHSTSTSPSASTSPTTSSSSSTATNSAAGVVGSGGSSGSSHSNTGAIVGGVVGGIALLIIIALAIWYFVRRNRAGTAAAAAAGGAYGPAPTTPQMAQYPPPQGEPYGPPPTSPFPPGSTPSPFPYQPSTSGGYDGTAPTSYTGSPPPVAPGGYYAQPAFGEGYGAQPGYGGPQSTFGGSQATAGRYTGLPEA</sequence>
<feature type="region of interest" description="Disordered" evidence="5">
    <location>
        <begin position="255"/>
        <end position="356"/>
    </location>
</feature>
<feature type="signal peptide" evidence="7">
    <location>
        <begin position="1"/>
        <end position="16"/>
    </location>
</feature>
<protein>
    <recommendedName>
        <fullName evidence="10">Transmembrane protein</fullName>
    </recommendedName>
</protein>
<dbReference type="Proteomes" id="UP000030653">
    <property type="component" value="Unassembled WGS sequence"/>
</dbReference>
<evidence type="ECO:0000313" key="8">
    <source>
        <dbReference type="EMBL" id="EJU04640.1"/>
    </source>
</evidence>
<proteinExistence type="predicted"/>
<dbReference type="GO" id="GO:0016020">
    <property type="term" value="C:membrane"/>
    <property type="evidence" value="ECO:0007669"/>
    <property type="project" value="UniProtKB-SubCell"/>
</dbReference>
<feature type="transmembrane region" description="Helical" evidence="6">
    <location>
        <begin position="210"/>
        <end position="233"/>
    </location>
</feature>
<comment type="subcellular location">
    <subcellularLocation>
        <location evidence="1">Membrane</location>
        <topology evidence="1">Single-pass membrane protein</topology>
    </subcellularLocation>
</comment>
<evidence type="ECO:0000256" key="4">
    <source>
        <dbReference type="ARBA" id="ARBA00023136"/>
    </source>
</evidence>
<dbReference type="GeneID" id="63686941"/>
<organism evidence="8 9">
    <name type="scientific">Dacryopinax primogenitus (strain DJM 731)</name>
    <name type="common">Brown rot fungus</name>
    <dbReference type="NCBI Taxonomy" id="1858805"/>
    <lineage>
        <taxon>Eukaryota</taxon>
        <taxon>Fungi</taxon>
        <taxon>Dikarya</taxon>
        <taxon>Basidiomycota</taxon>
        <taxon>Agaricomycotina</taxon>
        <taxon>Dacrymycetes</taxon>
        <taxon>Dacrymycetales</taxon>
        <taxon>Dacrymycetaceae</taxon>
        <taxon>Dacryopinax</taxon>
    </lineage>
</organism>
<dbReference type="AlphaFoldDB" id="M5G8X9"/>
<name>M5G8X9_DACPD</name>
<keyword evidence="9" id="KW-1185">Reference proteome</keyword>
<dbReference type="InterPro" id="IPR051694">
    <property type="entry name" value="Immunoregulatory_rcpt-like"/>
</dbReference>
<keyword evidence="4 6" id="KW-0472">Membrane</keyword>
<feature type="compositionally biased region" description="Low complexity" evidence="5">
    <location>
        <begin position="162"/>
        <end position="194"/>
    </location>
</feature>
<dbReference type="HOGENOM" id="CLU_058674_0_0_1"/>
<feature type="compositionally biased region" description="Pro residues" evidence="5">
    <location>
        <begin position="262"/>
        <end position="289"/>
    </location>
</feature>
<evidence type="ECO:0000256" key="5">
    <source>
        <dbReference type="SAM" id="MobiDB-lite"/>
    </source>
</evidence>
<evidence type="ECO:0000256" key="1">
    <source>
        <dbReference type="ARBA" id="ARBA00004167"/>
    </source>
</evidence>
<feature type="chain" id="PRO_5004067569" description="Transmembrane protein" evidence="7">
    <location>
        <begin position="17"/>
        <end position="356"/>
    </location>
</feature>
<keyword evidence="7" id="KW-0732">Signal</keyword>
<dbReference type="OrthoDB" id="2576311at2759"/>
<dbReference type="GO" id="GO:0071944">
    <property type="term" value="C:cell periphery"/>
    <property type="evidence" value="ECO:0007669"/>
    <property type="project" value="UniProtKB-ARBA"/>
</dbReference>
<evidence type="ECO:0000256" key="3">
    <source>
        <dbReference type="ARBA" id="ARBA00022989"/>
    </source>
</evidence>
<reference evidence="8 9" key="1">
    <citation type="journal article" date="2012" name="Science">
        <title>The Paleozoic origin of enzymatic lignin decomposition reconstructed from 31 fungal genomes.</title>
        <authorList>
            <person name="Floudas D."/>
            <person name="Binder M."/>
            <person name="Riley R."/>
            <person name="Barry K."/>
            <person name="Blanchette R.A."/>
            <person name="Henrissat B."/>
            <person name="Martinez A.T."/>
            <person name="Otillar R."/>
            <person name="Spatafora J.W."/>
            <person name="Yadav J.S."/>
            <person name="Aerts A."/>
            <person name="Benoit I."/>
            <person name="Boyd A."/>
            <person name="Carlson A."/>
            <person name="Copeland A."/>
            <person name="Coutinho P.M."/>
            <person name="de Vries R.P."/>
            <person name="Ferreira P."/>
            <person name="Findley K."/>
            <person name="Foster B."/>
            <person name="Gaskell J."/>
            <person name="Glotzer D."/>
            <person name="Gorecki P."/>
            <person name="Heitman J."/>
            <person name="Hesse C."/>
            <person name="Hori C."/>
            <person name="Igarashi K."/>
            <person name="Jurgens J.A."/>
            <person name="Kallen N."/>
            <person name="Kersten P."/>
            <person name="Kohler A."/>
            <person name="Kuees U."/>
            <person name="Kumar T.K.A."/>
            <person name="Kuo A."/>
            <person name="LaButti K."/>
            <person name="Larrondo L.F."/>
            <person name="Lindquist E."/>
            <person name="Ling A."/>
            <person name="Lombard V."/>
            <person name="Lucas S."/>
            <person name="Lundell T."/>
            <person name="Martin R."/>
            <person name="McLaughlin D.J."/>
            <person name="Morgenstern I."/>
            <person name="Morin E."/>
            <person name="Murat C."/>
            <person name="Nagy L.G."/>
            <person name="Nolan M."/>
            <person name="Ohm R.A."/>
            <person name="Patyshakuliyeva A."/>
            <person name="Rokas A."/>
            <person name="Ruiz-Duenas F.J."/>
            <person name="Sabat G."/>
            <person name="Salamov A."/>
            <person name="Samejima M."/>
            <person name="Schmutz J."/>
            <person name="Slot J.C."/>
            <person name="St John F."/>
            <person name="Stenlid J."/>
            <person name="Sun H."/>
            <person name="Sun S."/>
            <person name="Syed K."/>
            <person name="Tsang A."/>
            <person name="Wiebenga A."/>
            <person name="Young D."/>
            <person name="Pisabarro A."/>
            <person name="Eastwood D.C."/>
            <person name="Martin F."/>
            <person name="Cullen D."/>
            <person name="Grigoriev I.V."/>
            <person name="Hibbett D.S."/>
        </authorList>
    </citation>
    <scope>NUCLEOTIDE SEQUENCE [LARGE SCALE GENOMIC DNA]</scope>
    <source>
        <strain evidence="8 9">DJM-731 SS1</strain>
    </source>
</reference>
<keyword evidence="2 6" id="KW-0812">Transmembrane</keyword>